<gene>
    <name evidence="1" type="ordered locus">PSMK_13630</name>
</gene>
<dbReference type="Proteomes" id="UP000007881">
    <property type="component" value="Chromosome"/>
</dbReference>
<accession>I0IE34</accession>
<dbReference type="OrthoDB" id="1429617at2"/>
<protein>
    <recommendedName>
        <fullName evidence="3">Sulfotransferase</fullName>
    </recommendedName>
</protein>
<dbReference type="Gene3D" id="3.40.50.300">
    <property type="entry name" value="P-loop containing nucleotide triphosphate hydrolases"/>
    <property type="match status" value="1"/>
</dbReference>
<dbReference type="HOGENOM" id="CLU_902295_0_0_0"/>
<evidence type="ECO:0008006" key="3">
    <source>
        <dbReference type="Google" id="ProtNLM"/>
    </source>
</evidence>
<dbReference type="AlphaFoldDB" id="I0IE34"/>
<organism evidence="1 2">
    <name type="scientific">Phycisphaera mikurensis (strain NBRC 102666 / KCTC 22515 / FYK2301M01)</name>
    <dbReference type="NCBI Taxonomy" id="1142394"/>
    <lineage>
        <taxon>Bacteria</taxon>
        <taxon>Pseudomonadati</taxon>
        <taxon>Planctomycetota</taxon>
        <taxon>Phycisphaerae</taxon>
        <taxon>Phycisphaerales</taxon>
        <taxon>Phycisphaeraceae</taxon>
        <taxon>Phycisphaera</taxon>
    </lineage>
</organism>
<dbReference type="KEGG" id="phm:PSMK_13630"/>
<dbReference type="RefSeq" id="WP_014436741.1">
    <property type="nucleotide sequence ID" value="NC_017080.1"/>
</dbReference>
<dbReference type="EMBL" id="AP012338">
    <property type="protein sequence ID" value="BAM03522.1"/>
    <property type="molecule type" value="Genomic_DNA"/>
</dbReference>
<reference evidence="1 2" key="1">
    <citation type="submission" date="2012-02" db="EMBL/GenBank/DDBJ databases">
        <title>Complete genome sequence of Phycisphaera mikurensis NBRC 102666.</title>
        <authorList>
            <person name="Ankai A."/>
            <person name="Hosoyama A."/>
            <person name="Terui Y."/>
            <person name="Sekine M."/>
            <person name="Fukai R."/>
            <person name="Kato Y."/>
            <person name="Nakamura S."/>
            <person name="Yamada-Narita S."/>
            <person name="Kawakoshi A."/>
            <person name="Fukunaga Y."/>
            <person name="Yamazaki S."/>
            <person name="Fujita N."/>
        </authorList>
    </citation>
    <scope>NUCLEOTIDE SEQUENCE [LARGE SCALE GENOMIC DNA]</scope>
    <source>
        <strain evidence="2">NBRC 102666 / KCTC 22515 / FYK2301M01</strain>
    </source>
</reference>
<dbReference type="eggNOG" id="ENOG5032W64">
    <property type="taxonomic scope" value="Bacteria"/>
</dbReference>
<evidence type="ECO:0000313" key="2">
    <source>
        <dbReference type="Proteomes" id="UP000007881"/>
    </source>
</evidence>
<keyword evidence="2" id="KW-1185">Reference proteome</keyword>
<evidence type="ECO:0000313" key="1">
    <source>
        <dbReference type="EMBL" id="BAM03522.1"/>
    </source>
</evidence>
<proteinExistence type="predicted"/>
<name>I0IE34_PHYMF</name>
<dbReference type="SUPFAM" id="SSF52540">
    <property type="entry name" value="P-loop containing nucleoside triphosphate hydrolases"/>
    <property type="match status" value="1"/>
</dbReference>
<dbReference type="InterPro" id="IPR027417">
    <property type="entry name" value="P-loop_NTPase"/>
</dbReference>
<sequence length="336" mass="36393">MEPARLGGSTAAGATLYLHLGLPKTASTHLQREVFPRLTHVGVRSMPRTGLFTTPADAARDARLMAACFCRSVEVWAARGDEVFAELLGEATPPAEPRTRGLLVSDEAMGRTGSRPRQLGGHLAAMAERAAAWGFPRVRVLCVVRRQDHWLASHYAQGADRRPAASQADFEAMVAEALAPEGERYGFGMLLDYAVLHRALADAVGGDRVTMLPYEWLTREPQRFLGGVLAALDTPPADRERLLAEAPGGGRTNVKGAGGGAWTLSRRPVLPAAARRVLPRALAGRLEWRLRRRFEKQIVLRPDASERILTAYRASNEELARAIGVDLIALGYGPAG</sequence>